<evidence type="ECO:0000256" key="2">
    <source>
        <dbReference type="SAM" id="SignalP"/>
    </source>
</evidence>
<dbReference type="GO" id="GO:0008061">
    <property type="term" value="F:chitin binding"/>
    <property type="evidence" value="ECO:0007669"/>
    <property type="project" value="InterPro"/>
</dbReference>
<dbReference type="OrthoDB" id="7426044at2759"/>
<keyword evidence="2" id="KW-0732">Signal</keyword>
<evidence type="ECO:0000256" key="1">
    <source>
        <dbReference type="SAM" id="MobiDB-lite"/>
    </source>
</evidence>
<dbReference type="InParanoid" id="A0A2J7R5C0"/>
<feature type="compositionally biased region" description="Polar residues" evidence="1">
    <location>
        <begin position="299"/>
        <end position="308"/>
    </location>
</feature>
<proteinExistence type="predicted"/>
<comment type="caution">
    <text evidence="4">The sequence shown here is derived from an EMBL/GenBank/DDBJ whole genome shotgun (WGS) entry which is preliminary data.</text>
</comment>
<accession>A0A2J7R5C0</accession>
<feature type="signal peptide" evidence="2">
    <location>
        <begin position="1"/>
        <end position="15"/>
    </location>
</feature>
<protein>
    <recommendedName>
        <fullName evidence="3">Chitin-binding type-2 domain-containing protein</fullName>
    </recommendedName>
</protein>
<dbReference type="InterPro" id="IPR002557">
    <property type="entry name" value="Chitin-bd_dom"/>
</dbReference>
<evidence type="ECO:0000259" key="3">
    <source>
        <dbReference type="PROSITE" id="PS50940"/>
    </source>
</evidence>
<dbReference type="Pfam" id="PF01607">
    <property type="entry name" value="CBM_14"/>
    <property type="match status" value="1"/>
</dbReference>
<dbReference type="Proteomes" id="UP000235965">
    <property type="component" value="Unassembled WGS sequence"/>
</dbReference>
<dbReference type="AlphaFoldDB" id="A0A2J7R5C0"/>
<sequence length="348" mass="39578">MKLFLLLIAVGVALARGVPEEEREKRQAGYYQGQGVTRGPQIKQFAATRFPGVGGPSPQGFRAAQVDEDDEEEVVSRNTVAPSPGPQALLLVRQSHPTPQPQPIYRRPVATDNSRDYQQTQPVRRPPPQQQGGRGGQYAAQQLQEEEIEKEEEEPDRLSLLLPQSKFDCTAKKTGYYADDGLNCEVFHYCQDNARHSWICPEGFVFHQVHLICMPPSGENICQQSSQYHFVNDYLYRPINAEEAQTKPNVTLRYSDRYYPDSYYDPAEEQPRPVPAAATPPRARPVQVQQPTLRPVQYRPQSPSNQVFHSPEEVNIPLQQRRPAQPPPPRNFQVKEDDFEYDDAPFRG</sequence>
<keyword evidence="5" id="KW-1185">Reference proteome</keyword>
<evidence type="ECO:0000313" key="5">
    <source>
        <dbReference type="Proteomes" id="UP000235965"/>
    </source>
</evidence>
<reference evidence="4 5" key="1">
    <citation type="submission" date="2017-12" db="EMBL/GenBank/DDBJ databases">
        <title>Hemimetabolous genomes reveal molecular basis of termite eusociality.</title>
        <authorList>
            <person name="Harrison M.C."/>
            <person name="Jongepier E."/>
            <person name="Robertson H.M."/>
            <person name="Arning N."/>
            <person name="Bitard-Feildel T."/>
            <person name="Chao H."/>
            <person name="Childers C.P."/>
            <person name="Dinh H."/>
            <person name="Doddapaneni H."/>
            <person name="Dugan S."/>
            <person name="Gowin J."/>
            <person name="Greiner C."/>
            <person name="Han Y."/>
            <person name="Hu H."/>
            <person name="Hughes D.S.T."/>
            <person name="Huylmans A.-K."/>
            <person name="Kemena C."/>
            <person name="Kremer L.P.M."/>
            <person name="Lee S.L."/>
            <person name="Lopez-Ezquerra A."/>
            <person name="Mallet L."/>
            <person name="Monroy-Kuhn J.M."/>
            <person name="Moser A."/>
            <person name="Murali S.C."/>
            <person name="Muzny D.M."/>
            <person name="Otani S."/>
            <person name="Piulachs M.-D."/>
            <person name="Poelchau M."/>
            <person name="Qu J."/>
            <person name="Schaub F."/>
            <person name="Wada-Katsumata A."/>
            <person name="Worley K.C."/>
            <person name="Xie Q."/>
            <person name="Ylla G."/>
            <person name="Poulsen M."/>
            <person name="Gibbs R.A."/>
            <person name="Schal C."/>
            <person name="Richards S."/>
            <person name="Belles X."/>
            <person name="Korb J."/>
            <person name="Bornberg-Bauer E."/>
        </authorList>
    </citation>
    <scope>NUCLEOTIDE SEQUENCE [LARGE SCALE GENOMIC DNA]</scope>
    <source>
        <tissue evidence="4">Whole body</tissue>
    </source>
</reference>
<feature type="compositionally biased region" description="Acidic residues" evidence="1">
    <location>
        <begin position="144"/>
        <end position="155"/>
    </location>
</feature>
<feature type="region of interest" description="Disordered" evidence="1">
    <location>
        <begin position="19"/>
        <end position="38"/>
    </location>
</feature>
<dbReference type="STRING" id="105785.A0A2J7R5C0"/>
<gene>
    <name evidence="4" type="ORF">B7P43_G12755</name>
</gene>
<feature type="compositionally biased region" description="Acidic residues" evidence="1">
    <location>
        <begin position="337"/>
        <end position="348"/>
    </location>
</feature>
<feature type="chain" id="PRO_5014473821" description="Chitin-binding type-2 domain-containing protein" evidence="2">
    <location>
        <begin position="16"/>
        <end position="348"/>
    </location>
</feature>
<organism evidence="4 5">
    <name type="scientific">Cryptotermes secundus</name>
    <dbReference type="NCBI Taxonomy" id="105785"/>
    <lineage>
        <taxon>Eukaryota</taxon>
        <taxon>Metazoa</taxon>
        <taxon>Ecdysozoa</taxon>
        <taxon>Arthropoda</taxon>
        <taxon>Hexapoda</taxon>
        <taxon>Insecta</taxon>
        <taxon>Pterygota</taxon>
        <taxon>Neoptera</taxon>
        <taxon>Polyneoptera</taxon>
        <taxon>Dictyoptera</taxon>
        <taxon>Blattodea</taxon>
        <taxon>Blattoidea</taxon>
        <taxon>Termitoidae</taxon>
        <taxon>Kalotermitidae</taxon>
        <taxon>Cryptotermitinae</taxon>
        <taxon>Cryptotermes</taxon>
    </lineage>
</organism>
<dbReference type="PANTHER" id="PTHR22933:SF31">
    <property type="entry name" value="FI18007P1"/>
    <property type="match status" value="1"/>
</dbReference>
<dbReference type="PANTHER" id="PTHR22933">
    <property type="entry name" value="FI18007P1-RELATED"/>
    <property type="match status" value="1"/>
</dbReference>
<feature type="compositionally biased region" description="Low complexity" evidence="1">
    <location>
        <begin position="275"/>
        <end position="291"/>
    </location>
</feature>
<feature type="region of interest" description="Disordered" evidence="1">
    <location>
        <begin position="48"/>
        <end position="157"/>
    </location>
</feature>
<name>A0A2J7R5C0_9NEOP</name>
<dbReference type="PROSITE" id="PS50940">
    <property type="entry name" value="CHIT_BIND_II"/>
    <property type="match status" value="1"/>
</dbReference>
<feature type="region of interest" description="Disordered" evidence="1">
    <location>
        <begin position="261"/>
        <end position="348"/>
    </location>
</feature>
<dbReference type="EMBL" id="NEVH01006994">
    <property type="protein sequence ID" value="PNF36031.1"/>
    <property type="molecule type" value="Genomic_DNA"/>
</dbReference>
<feature type="domain" description="Chitin-binding type-2" evidence="3">
    <location>
        <begin position="166"/>
        <end position="224"/>
    </location>
</feature>
<dbReference type="SUPFAM" id="SSF57625">
    <property type="entry name" value="Invertebrate chitin-binding proteins"/>
    <property type="match status" value="1"/>
</dbReference>
<dbReference type="GO" id="GO:0005576">
    <property type="term" value="C:extracellular region"/>
    <property type="evidence" value="ECO:0007669"/>
    <property type="project" value="InterPro"/>
</dbReference>
<dbReference type="InterPro" id="IPR052976">
    <property type="entry name" value="Scoloptoxin-like"/>
</dbReference>
<dbReference type="InterPro" id="IPR036508">
    <property type="entry name" value="Chitin-bd_dom_sf"/>
</dbReference>
<evidence type="ECO:0000313" key="4">
    <source>
        <dbReference type="EMBL" id="PNF36031.1"/>
    </source>
</evidence>